<keyword evidence="2" id="KW-0732">Signal</keyword>
<dbReference type="RefSeq" id="WP_377287073.1">
    <property type="nucleotide sequence ID" value="NZ_JBHSBM010000013.1"/>
</dbReference>
<keyword evidence="1" id="KW-1133">Transmembrane helix</keyword>
<evidence type="ECO:0000313" key="4">
    <source>
        <dbReference type="Proteomes" id="UP001595850"/>
    </source>
</evidence>
<dbReference type="Gene3D" id="2.130.10.10">
    <property type="entry name" value="YVTN repeat-like/Quinoprotein amine dehydrogenase"/>
    <property type="match status" value="1"/>
</dbReference>
<gene>
    <name evidence="3" type="ORF">ACFOWE_10725</name>
</gene>
<keyword evidence="1" id="KW-0812">Transmembrane</keyword>
<name>A0ABV8I691_9ACTN</name>
<feature type="signal peptide" evidence="2">
    <location>
        <begin position="1"/>
        <end position="25"/>
    </location>
</feature>
<keyword evidence="4" id="KW-1185">Reference proteome</keyword>
<dbReference type="Proteomes" id="UP001595850">
    <property type="component" value="Unassembled WGS sequence"/>
</dbReference>
<evidence type="ECO:0000256" key="2">
    <source>
        <dbReference type="SAM" id="SignalP"/>
    </source>
</evidence>
<reference evidence="4" key="1">
    <citation type="journal article" date="2019" name="Int. J. Syst. Evol. Microbiol.">
        <title>The Global Catalogue of Microorganisms (GCM) 10K type strain sequencing project: providing services to taxonomists for standard genome sequencing and annotation.</title>
        <authorList>
            <consortium name="The Broad Institute Genomics Platform"/>
            <consortium name="The Broad Institute Genome Sequencing Center for Infectious Disease"/>
            <person name="Wu L."/>
            <person name="Ma J."/>
        </authorList>
    </citation>
    <scope>NUCLEOTIDE SEQUENCE [LARGE SCALE GENOMIC DNA]</scope>
    <source>
        <strain evidence="4">TBRC 4489</strain>
    </source>
</reference>
<proteinExistence type="predicted"/>
<dbReference type="EMBL" id="JBHSBM010000013">
    <property type="protein sequence ID" value="MFC4058771.1"/>
    <property type="molecule type" value="Genomic_DNA"/>
</dbReference>
<accession>A0ABV8I691</accession>
<keyword evidence="1" id="KW-0472">Membrane</keyword>
<comment type="caution">
    <text evidence="3">The sequence shown here is derived from an EMBL/GenBank/DDBJ whole genome shotgun (WGS) entry which is preliminary data.</text>
</comment>
<dbReference type="InterPro" id="IPR015943">
    <property type="entry name" value="WD40/YVTN_repeat-like_dom_sf"/>
</dbReference>
<feature type="chain" id="PRO_5046398746" description="WD40 repeat domain-containing protein" evidence="2">
    <location>
        <begin position="26"/>
        <end position="368"/>
    </location>
</feature>
<organism evidence="3 4">
    <name type="scientific">Planomonospora corallina</name>
    <dbReference type="NCBI Taxonomy" id="1806052"/>
    <lineage>
        <taxon>Bacteria</taxon>
        <taxon>Bacillati</taxon>
        <taxon>Actinomycetota</taxon>
        <taxon>Actinomycetes</taxon>
        <taxon>Streptosporangiales</taxon>
        <taxon>Streptosporangiaceae</taxon>
        <taxon>Planomonospora</taxon>
    </lineage>
</organism>
<evidence type="ECO:0000313" key="3">
    <source>
        <dbReference type="EMBL" id="MFC4058771.1"/>
    </source>
</evidence>
<dbReference type="PROSITE" id="PS51257">
    <property type="entry name" value="PROKAR_LIPOPROTEIN"/>
    <property type="match status" value="1"/>
</dbReference>
<evidence type="ECO:0000256" key="1">
    <source>
        <dbReference type="SAM" id="Phobius"/>
    </source>
</evidence>
<sequence length="368" mass="38236">MTRRTALAPLLALACAVLPPPAAHARIPQPPEPLFHVAGKTISEASGLAVSADGKRHYTVPDAGRPAEVYVVDRTGKTRAVLALPAAELNEDWEDIAVTRAADGTGRLHIADTGDAFAVRTAAGLPERTSYRLLRVAEPRASASGRVDLGQERVEVFPLVYADGAPHNSEALLVHPVTGRVFLVEKAEKEGRRAGLWSAPATLRAGADNVLRQALPDLGILGVSGAAFSPDGDRVVVRDATTAYLWWVKGGDVARSLRARPVEIDLPLQRQGEGVAFTPDGRALLVNSEGVGQPVWRVPLPADAVAAEPEPSERGPAPSAAPPAGGDGPMFAVAGLAGAAAAGVLALVVVRGRRRALSRLRAGGAAGR</sequence>
<evidence type="ECO:0008006" key="5">
    <source>
        <dbReference type="Google" id="ProtNLM"/>
    </source>
</evidence>
<feature type="transmembrane region" description="Helical" evidence="1">
    <location>
        <begin position="330"/>
        <end position="350"/>
    </location>
</feature>
<dbReference type="SUPFAM" id="SSF63829">
    <property type="entry name" value="Calcium-dependent phosphotriesterase"/>
    <property type="match status" value="1"/>
</dbReference>
<protein>
    <recommendedName>
        <fullName evidence="5">WD40 repeat domain-containing protein</fullName>
    </recommendedName>
</protein>